<dbReference type="InterPro" id="IPR001647">
    <property type="entry name" value="HTH_TetR"/>
</dbReference>
<accession>W9B143</accession>
<dbReference type="GO" id="GO:0000976">
    <property type="term" value="F:transcription cis-regulatory region binding"/>
    <property type="evidence" value="ECO:0007669"/>
    <property type="project" value="TreeGrafter"/>
</dbReference>
<dbReference type="Gene3D" id="1.10.10.60">
    <property type="entry name" value="Homeodomain-like"/>
    <property type="match status" value="1"/>
</dbReference>
<dbReference type="Proteomes" id="UP000028870">
    <property type="component" value="Unassembled WGS sequence"/>
</dbReference>
<reference evidence="4" key="1">
    <citation type="submission" date="2014-03" db="EMBL/GenBank/DDBJ databases">
        <title>Draft Genome Sequence of Mycobacterium cosmeticum DSM 44829.</title>
        <authorList>
            <person name="Croce O."/>
            <person name="Robert C."/>
            <person name="Raoult D."/>
            <person name="Drancourt M."/>
        </authorList>
    </citation>
    <scope>NUCLEOTIDE SEQUENCE [LARGE SCALE GENOMIC DNA]</scope>
    <source>
        <strain evidence="4">DSM 44829</strain>
    </source>
</reference>
<dbReference type="PANTHER" id="PTHR30055:SF146">
    <property type="entry name" value="HTH-TYPE TRANSCRIPTIONAL DUAL REGULATOR CECR"/>
    <property type="match status" value="1"/>
</dbReference>
<feature type="domain" description="HTH tetR-type" evidence="3">
    <location>
        <begin position="1"/>
        <end position="37"/>
    </location>
</feature>
<comment type="caution">
    <text evidence="2">Lacks conserved residue(s) required for the propagation of feature annotation.</text>
</comment>
<evidence type="ECO:0000313" key="4">
    <source>
        <dbReference type="EMBL" id="CDO08872.1"/>
    </source>
</evidence>
<organism evidence="4 5">
    <name type="scientific">Mycolicibacterium cosmeticum</name>
    <dbReference type="NCBI Taxonomy" id="258533"/>
    <lineage>
        <taxon>Bacteria</taxon>
        <taxon>Bacillati</taxon>
        <taxon>Actinomycetota</taxon>
        <taxon>Actinomycetes</taxon>
        <taxon>Mycobacteriales</taxon>
        <taxon>Mycobacteriaceae</taxon>
        <taxon>Mycolicibacterium</taxon>
    </lineage>
</organism>
<dbReference type="InterPro" id="IPR050109">
    <property type="entry name" value="HTH-type_TetR-like_transc_reg"/>
</dbReference>
<evidence type="ECO:0000256" key="1">
    <source>
        <dbReference type="ARBA" id="ARBA00023125"/>
    </source>
</evidence>
<keyword evidence="5" id="KW-1185">Reference proteome</keyword>
<dbReference type="PANTHER" id="PTHR30055">
    <property type="entry name" value="HTH-TYPE TRANSCRIPTIONAL REGULATOR RUTR"/>
    <property type="match status" value="1"/>
</dbReference>
<dbReference type="GO" id="GO:0003700">
    <property type="term" value="F:DNA-binding transcription factor activity"/>
    <property type="evidence" value="ECO:0007669"/>
    <property type="project" value="TreeGrafter"/>
</dbReference>
<dbReference type="Pfam" id="PF14246">
    <property type="entry name" value="TetR_C_7"/>
    <property type="match status" value="1"/>
</dbReference>
<dbReference type="SUPFAM" id="SSF48498">
    <property type="entry name" value="Tetracyclin repressor-like, C-terminal domain"/>
    <property type="match status" value="1"/>
</dbReference>
<protein>
    <submittedName>
        <fullName evidence="4">Bacterial regulatory proteins, tetR family</fullName>
    </submittedName>
</protein>
<dbReference type="Gene3D" id="1.10.357.10">
    <property type="entry name" value="Tetracycline Repressor, domain 2"/>
    <property type="match status" value="1"/>
</dbReference>
<name>W9B143_MYCCO</name>
<dbReference type="PROSITE" id="PS50977">
    <property type="entry name" value="HTH_TETR_2"/>
    <property type="match status" value="1"/>
</dbReference>
<dbReference type="AlphaFoldDB" id="W9B143"/>
<dbReference type="Pfam" id="PF00440">
    <property type="entry name" value="TetR_N"/>
    <property type="match status" value="1"/>
</dbReference>
<sequence length="175" mass="19936">MDEIALECGVARRTLYNHFASKQLLFEATMAQLWNRMPLDAIVDATNRVGPPEEVLYAIGRAITDFWSPPEAVAFLRLVIWESPRFPELGHGLMDNGRSPARRAVNAYVRRLARERGFRIDDPDLATTQFIDVILGEMLLGRLVATPTVELDADRCDYVVREAVTLFLSRYKRAR</sequence>
<keyword evidence="1 2" id="KW-0238">DNA-binding</keyword>
<reference evidence="4" key="2">
    <citation type="submission" date="2014-03" db="EMBL/GenBank/DDBJ databases">
        <authorList>
            <person name="Urmite Genomes"/>
        </authorList>
    </citation>
    <scope>NUCLEOTIDE SEQUENCE</scope>
    <source>
        <strain evidence="4">DSM 44829</strain>
    </source>
</reference>
<comment type="caution">
    <text evidence="4">The sequence shown here is derived from an EMBL/GenBank/DDBJ whole genome shotgun (WGS) entry which is preliminary data.</text>
</comment>
<gene>
    <name evidence="4" type="ORF">BN977_03692</name>
</gene>
<dbReference type="eggNOG" id="COG1309">
    <property type="taxonomic scope" value="Bacteria"/>
</dbReference>
<dbReference type="InterPro" id="IPR039536">
    <property type="entry name" value="TetR_C_Proteobacteria"/>
</dbReference>
<dbReference type="SUPFAM" id="SSF46689">
    <property type="entry name" value="Homeodomain-like"/>
    <property type="match status" value="1"/>
</dbReference>
<evidence type="ECO:0000259" key="3">
    <source>
        <dbReference type="PROSITE" id="PS50977"/>
    </source>
</evidence>
<dbReference type="InterPro" id="IPR036271">
    <property type="entry name" value="Tet_transcr_reg_TetR-rel_C_sf"/>
</dbReference>
<dbReference type="STRING" id="258533.BN977_03692"/>
<evidence type="ECO:0000256" key="2">
    <source>
        <dbReference type="PROSITE-ProRule" id="PRU00335"/>
    </source>
</evidence>
<evidence type="ECO:0000313" key="5">
    <source>
        <dbReference type="Proteomes" id="UP000028870"/>
    </source>
</evidence>
<proteinExistence type="predicted"/>
<dbReference type="InterPro" id="IPR009057">
    <property type="entry name" value="Homeodomain-like_sf"/>
</dbReference>
<dbReference type="EMBL" id="CCBB010000002">
    <property type="protein sequence ID" value="CDO08872.1"/>
    <property type="molecule type" value="Genomic_DNA"/>
</dbReference>